<feature type="compositionally biased region" description="Low complexity" evidence="2">
    <location>
        <begin position="89"/>
        <end position="110"/>
    </location>
</feature>
<feature type="region of interest" description="Disordered" evidence="2">
    <location>
        <begin position="349"/>
        <end position="414"/>
    </location>
</feature>
<feature type="compositionally biased region" description="Low complexity" evidence="2">
    <location>
        <begin position="386"/>
        <end position="402"/>
    </location>
</feature>
<feature type="compositionally biased region" description="Polar residues" evidence="2">
    <location>
        <begin position="29"/>
        <end position="43"/>
    </location>
</feature>
<name>A0A6I9RWU2_ELAGV</name>
<proteinExistence type="predicted"/>
<evidence type="ECO:0000313" key="4">
    <source>
        <dbReference type="RefSeq" id="XP_010933198.1"/>
    </source>
</evidence>
<feature type="coiled-coil region" evidence="1">
    <location>
        <begin position="195"/>
        <end position="299"/>
    </location>
</feature>
<accession>A0A6I9RWU2</accession>
<protein>
    <submittedName>
        <fullName evidence="4">Uncharacterized protein LOC105053645</fullName>
    </submittedName>
</protein>
<sequence length="414" mass="44044">MRPTDVEIRQYAARKRPASGAGPSRSSKRPQTLTPTATASAADQSEPIISLSAPAVPPEEQPMEGMAEGASTASSMEEARGNVREPERPSSAPAAASGGAQSSSSFPSFPDLRAWVAGRGKAPMAPADDSRSGGRATSSGARIPEGALALADHDLARRLCQGTLLPADLEKDKAATVEAEKAVLVEQLKLSIDREARLEDEISHLTDALAALRAKLRSAREETKRKGRAAHRLRCERDGIIAELEVECEQLRVSLKNLAKAEKDLSIAQADADIAKAEAESAKESLDRAEAEAKSTAESLGRAVEDFHGSDKYREELLKSGFMSYRVGYEDARDVVQALYLKLDLGGIVPPGSEEQATEEVADLSSGDHTAMEEAVPEQVTEGEMAPTSDPTPTRADTPAAPELLPVEEVDSEE</sequence>
<gene>
    <name evidence="4" type="primary">LOC105053645</name>
</gene>
<feature type="compositionally biased region" description="Basic and acidic residues" evidence="2">
    <location>
        <begin position="77"/>
        <end position="88"/>
    </location>
</feature>
<dbReference type="InParanoid" id="A0A6I9RWU2"/>
<dbReference type="RefSeq" id="XP_010933198.1">
    <property type="nucleotide sequence ID" value="XM_010934896.1"/>
</dbReference>
<evidence type="ECO:0000256" key="1">
    <source>
        <dbReference type="SAM" id="Coils"/>
    </source>
</evidence>
<dbReference type="Proteomes" id="UP000504607">
    <property type="component" value="Chromosome 11"/>
</dbReference>
<dbReference type="AlphaFoldDB" id="A0A6I9RWU2"/>
<keyword evidence="3" id="KW-1185">Reference proteome</keyword>
<feature type="region of interest" description="Disordered" evidence="2">
    <location>
        <begin position="1"/>
        <end position="141"/>
    </location>
</feature>
<evidence type="ECO:0000256" key="2">
    <source>
        <dbReference type="SAM" id="MobiDB-lite"/>
    </source>
</evidence>
<keyword evidence="1" id="KW-0175">Coiled coil</keyword>
<organism evidence="3 4">
    <name type="scientific">Elaeis guineensis var. tenera</name>
    <name type="common">Oil palm</name>
    <dbReference type="NCBI Taxonomy" id="51953"/>
    <lineage>
        <taxon>Eukaryota</taxon>
        <taxon>Viridiplantae</taxon>
        <taxon>Streptophyta</taxon>
        <taxon>Embryophyta</taxon>
        <taxon>Tracheophyta</taxon>
        <taxon>Spermatophyta</taxon>
        <taxon>Magnoliopsida</taxon>
        <taxon>Liliopsida</taxon>
        <taxon>Arecaceae</taxon>
        <taxon>Arecoideae</taxon>
        <taxon>Cocoseae</taxon>
        <taxon>Elaeidinae</taxon>
        <taxon>Elaeis</taxon>
    </lineage>
</organism>
<evidence type="ECO:0000313" key="3">
    <source>
        <dbReference type="Proteomes" id="UP000504607"/>
    </source>
</evidence>
<reference evidence="4" key="1">
    <citation type="submission" date="2025-08" db="UniProtKB">
        <authorList>
            <consortium name="RefSeq"/>
        </authorList>
    </citation>
    <scope>IDENTIFICATION</scope>
</reference>